<evidence type="ECO:0000313" key="9">
    <source>
        <dbReference type="Proteomes" id="UP000030121"/>
    </source>
</evidence>
<feature type="domain" description="Copper resistance protein D" evidence="7">
    <location>
        <begin position="46"/>
        <end position="140"/>
    </location>
</feature>
<dbReference type="InterPro" id="IPR032694">
    <property type="entry name" value="CopC/D"/>
</dbReference>
<keyword evidence="4 6" id="KW-1133">Transmembrane helix</keyword>
<evidence type="ECO:0000313" key="8">
    <source>
        <dbReference type="EMBL" id="KGO89592.1"/>
    </source>
</evidence>
<keyword evidence="3 6" id="KW-0812">Transmembrane</keyword>
<dbReference type="RefSeq" id="WP_026979389.1">
    <property type="nucleotide sequence ID" value="NZ_AUCZ01000003.1"/>
</dbReference>
<evidence type="ECO:0000256" key="3">
    <source>
        <dbReference type="ARBA" id="ARBA00022692"/>
    </source>
</evidence>
<dbReference type="GO" id="GO:0006825">
    <property type="term" value="P:copper ion transport"/>
    <property type="evidence" value="ECO:0007669"/>
    <property type="project" value="InterPro"/>
</dbReference>
<name>A0A0A2MA88_9FLAO</name>
<dbReference type="PANTHER" id="PTHR34820">
    <property type="entry name" value="INNER MEMBRANE PROTEIN YEBZ"/>
    <property type="match status" value="1"/>
</dbReference>
<evidence type="ECO:0000256" key="6">
    <source>
        <dbReference type="SAM" id="Phobius"/>
    </source>
</evidence>
<accession>A0A0A2MA88</accession>
<reference evidence="8 9" key="1">
    <citation type="submission" date="2013-09" db="EMBL/GenBank/DDBJ databases">
        <authorList>
            <person name="Zeng Z."/>
            <person name="Chen C."/>
        </authorList>
    </citation>
    <scope>NUCLEOTIDE SEQUENCE [LARGE SCALE GENOMIC DNA]</scope>
    <source>
        <strain evidence="8 9">GH29-5</strain>
    </source>
</reference>
<keyword evidence="2" id="KW-1003">Cell membrane</keyword>
<dbReference type="STRING" id="1121899.GCA_000430025_00605"/>
<evidence type="ECO:0000259" key="7">
    <source>
        <dbReference type="Pfam" id="PF05425"/>
    </source>
</evidence>
<dbReference type="eggNOG" id="ENOG5032SW8">
    <property type="taxonomic scope" value="Bacteria"/>
</dbReference>
<gene>
    <name evidence="8" type="ORF">Q764_07425</name>
</gene>
<dbReference type="Pfam" id="PF05425">
    <property type="entry name" value="CopD"/>
    <property type="match status" value="1"/>
</dbReference>
<keyword evidence="9" id="KW-1185">Reference proteome</keyword>
<comment type="caution">
    <text evidence="8">The sequence shown here is derived from an EMBL/GenBank/DDBJ whole genome shotgun (WGS) entry which is preliminary data.</text>
</comment>
<comment type="subcellular location">
    <subcellularLocation>
        <location evidence="1">Cell membrane</location>
        <topology evidence="1">Multi-pass membrane protein</topology>
    </subcellularLocation>
</comment>
<feature type="transmembrane region" description="Helical" evidence="6">
    <location>
        <begin position="123"/>
        <end position="144"/>
    </location>
</feature>
<proteinExistence type="predicted"/>
<feature type="transmembrane region" description="Helical" evidence="6">
    <location>
        <begin position="50"/>
        <end position="68"/>
    </location>
</feature>
<dbReference type="OrthoDB" id="1162754at2"/>
<dbReference type="InterPro" id="IPR008457">
    <property type="entry name" value="Cu-R_CopD_dom"/>
</dbReference>
<sequence length="149" mass="16603">MNHHFLLIVHLICAAIWVGGHLLLVFAYLPKALREKNQHYILDYEKKYEPVGMSALVLLVITGILMAYKYGVGIESWFHFATPIEKVVSVKLTLLIVTVLFALSAQFRVLPKLKNNPGALPEMGFHIVSVTTIGVVMLILGSFVRFGGI</sequence>
<dbReference type="AlphaFoldDB" id="A0A0A2MA88"/>
<dbReference type="Proteomes" id="UP000030121">
    <property type="component" value="Unassembled WGS sequence"/>
</dbReference>
<evidence type="ECO:0000256" key="1">
    <source>
        <dbReference type="ARBA" id="ARBA00004651"/>
    </source>
</evidence>
<feature type="transmembrane region" description="Helical" evidence="6">
    <location>
        <begin position="6"/>
        <end position="29"/>
    </location>
</feature>
<dbReference type="EMBL" id="JRLW01000008">
    <property type="protein sequence ID" value="KGO89592.1"/>
    <property type="molecule type" value="Genomic_DNA"/>
</dbReference>
<dbReference type="PANTHER" id="PTHR34820:SF4">
    <property type="entry name" value="INNER MEMBRANE PROTEIN YEBZ"/>
    <property type="match status" value="1"/>
</dbReference>
<dbReference type="GO" id="GO:0005886">
    <property type="term" value="C:plasma membrane"/>
    <property type="evidence" value="ECO:0007669"/>
    <property type="project" value="UniProtKB-SubCell"/>
</dbReference>
<protein>
    <submittedName>
        <fullName evidence="8">Copper resistance protein CopD</fullName>
    </submittedName>
</protein>
<evidence type="ECO:0000256" key="2">
    <source>
        <dbReference type="ARBA" id="ARBA00022475"/>
    </source>
</evidence>
<feature type="transmembrane region" description="Helical" evidence="6">
    <location>
        <begin position="88"/>
        <end position="111"/>
    </location>
</feature>
<evidence type="ECO:0000256" key="4">
    <source>
        <dbReference type="ARBA" id="ARBA00022989"/>
    </source>
</evidence>
<organism evidence="8 9">
    <name type="scientific">Flavobacterium suncheonense GH29-5 = DSM 17707</name>
    <dbReference type="NCBI Taxonomy" id="1121899"/>
    <lineage>
        <taxon>Bacteria</taxon>
        <taxon>Pseudomonadati</taxon>
        <taxon>Bacteroidota</taxon>
        <taxon>Flavobacteriia</taxon>
        <taxon>Flavobacteriales</taxon>
        <taxon>Flavobacteriaceae</taxon>
        <taxon>Flavobacterium</taxon>
    </lineage>
</organism>
<keyword evidence="5 6" id="KW-0472">Membrane</keyword>
<evidence type="ECO:0000256" key="5">
    <source>
        <dbReference type="ARBA" id="ARBA00023136"/>
    </source>
</evidence>